<dbReference type="EMBL" id="JH711575">
    <property type="protein sequence ID" value="EIW83983.1"/>
    <property type="molecule type" value="Genomic_DNA"/>
</dbReference>
<dbReference type="PROSITE" id="PS51257">
    <property type="entry name" value="PROKAR_LIPOPROTEIN"/>
    <property type="match status" value="1"/>
</dbReference>
<dbReference type="OrthoDB" id="417877at2759"/>
<dbReference type="SUPFAM" id="SSF54373">
    <property type="entry name" value="FAD-linked reductases, C-terminal domain"/>
    <property type="match status" value="1"/>
</dbReference>
<proteinExistence type="predicted"/>
<name>A0A5M3MXT6_CONPW</name>
<dbReference type="GO" id="GO:0016491">
    <property type="term" value="F:oxidoreductase activity"/>
    <property type="evidence" value="ECO:0007669"/>
    <property type="project" value="UniProtKB-KW"/>
</dbReference>
<dbReference type="PANTHER" id="PTHR46720:SF3">
    <property type="entry name" value="FAD-BINDING DOMAIN-CONTAINING PROTEIN-RELATED"/>
    <property type="match status" value="1"/>
</dbReference>
<dbReference type="Proteomes" id="UP000053558">
    <property type="component" value="Unassembled WGS sequence"/>
</dbReference>
<evidence type="ECO:0000313" key="6">
    <source>
        <dbReference type="Proteomes" id="UP000053558"/>
    </source>
</evidence>
<dbReference type="Pfam" id="PF01494">
    <property type="entry name" value="FAD_binding_3"/>
    <property type="match status" value="1"/>
</dbReference>
<protein>
    <submittedName>
        <fullName evidence="5">FAD/NAD(P)-binding domain-containing protein</fullName>
    </submittedName>
</protein>
<gene>
    <name evidence="5" type="ORF">CONPUDRAFT_119489</name>
</gene>
<dbReference type="RefSeq" id="XP_007765821.1">
    <property type="nucleotide sequence ID" value="XM_007767631.1"/>
</dbReference>
<evidence type="ECO:0000256" key="1">
    <source>
        <dbReference type="ARBA" id="ARBA00022630"/>
    </source>
</evidence>
<dbReference type="InterPro" id="IPR051104">
    <property type="entry name" value="FAD_monoxygenase"/>
</dbReference>
<dbReference type="OMA" id="LDRPTSW"/>
<dbReference type="InterPro" id="IPR036188">
    <property type="entry name" value="FAD/NAD-bd_sf"/>
</dbReference>
<dbReference type="PANTHER" id="PTHR46720">
    <property type="entry name" value="HYDROXYLASE, PUTATIVE (AFU_ORTHOLOGUE AFUA_3G01460)-RELATED"/>
    <property type="match status" value="1"/>
</dbReference>
<reference evidence="6" key="1">
    <citation type="journal article" date="2012" name="Science">
        <title>The Paleozoic origin of enzymatic lignin decomposition reconstructed from 31 fungal genomes.</title>
        <authorList>
            <person name="Floudas D."/>
            <person name="Binder M."/>
            <person name="Riley R."/>
            <person name="Barry K."/>
            <person name="Blanchette R.A."/>
            <person name="Henrissat B."/>
            <person name="Martinez A.T."/>
            <person name="Otillar R."/>
            <person name="Spatafora J.W."/>
            <person name="Yadav J.S."/>
            <person name="Aerts A."/>
            <person name="Benoit I."/>
            <person name="Boyd A."/>
            <person name="Carlson A."/>
            <person name="Copeland A."/>
            <person name="Coutinho P.M."/>
            <person name="de Vries R.P."/>
            <person name="Ferreira P."/>
            <person name="Findley K."/>
            <person name="Foster B."/>
            <person name="Gaskell J."/>
            <person name="Glotzer D."/>
            <person name="Gorecki P."/>
            <person name="Heitman J."/>
            <person name="Hesse C."/>
            <person name="Hori C."/>
            <person name="Igarashi K."/>
            <person name="Jurgens J.A."/>
            <person name="Kallen N."/>
            <person name="Kersten P."/>
            <person name="Kohler A."/>
            <person name="Kuees U."/>
            <person name="Kumar T.K.A."/>
            <person name="Kuo A."/>
            <person name="LaButti K."/>
            <person name="Larrondo L.F."/>
            <person name="Lindquist E."/>
            <person name="Ling A."/>
            <person name="Lombard V."/>
            <person name="Lucas S."/>
            <person name="Lundell T."/>
            <person name="Martin R."/>
            <person name="McLaughlin D.J."/>
            <person name="Morgenstern I."/>
            <person name="Morin E."/>
            <person name="Murat C."/>
            <person name="Nagy L.G."/>
            <person name="Nolan M."/>
            <person name="Ohm R.A."/>
            <person name="Patyshakuliyeva A."/>
            <person name="Rokas A."/>
            <person name="Ruiz-Duenas F.J."/>
            <person name="Sabat G."/>
            <person name="Salamov A."/>
            <person name="Samejima M."/>
            <person name="Schmutz J."/>
            <person name="Slot J.C."/>
            <person name="St John F."/>
            <person name="Stenlid J."/>
            <person name="Sun H."/>
            <person name="Sun S."/>
            <person name="Syed K."/>
            <person name="Tsang A."/>
            <person name="Wiebenga A."/>
            <person name="Young D."/>
            <person name="Pisabarro A."/>
            <person name="Eastwood D.C."/>
            <person name="Martin F."/>
            <person name="Cullen D."/>
            <person name="Grigoriev I.V."/>
            <person name="Hibbett D.S."/>
        </authorList>
    </citation>
    <scope>NUCLEOTIDE SEQUENCE [LARGE SCALE GENOMIC DNA]</scope>
    <source>
        <strain evidence="6">RWD-64-598 SS2</strain>
    </source>
</reference>
<keyword evidence="2" id="KW-0274">FAD</keyword>
<dbReference type="GO" id="GO:0044550">
    <property type="term" value="P:secondary metabolite biosynthetic process"/>
    <property type="evidence" value="ECO:0007669"/>
    <property type="project" value="TreeGrafter"/>
</dbReference>
<evidence type="ECO:0000313" key="5">
    <source>
        <dbReference type="EMBL" id="EIW83983.1"/>
    </source>
</evidence>
<dbReference type="InterPro" id="IPR002938">
    <property type="entry name" value="FAD-bd"/>
</dbReference>
<evidence type="ECO:0000259" key="4">
    <source>
        <dbReference type="Pfam" id="PF01494"/>
    </source>
</evidence>
<dbReference type="Gene3D" id="3.50.50.60">
    <property type="entry name" value="FAD/NAD(P)-binding domain"/>
    <property type="match status" value="1"/>
</dbReference>
<dbReference type="AlphaFoldDB" id="A0A5M3MXT6"/>
<accession>A0A5M3MXT6</accession>
<keyword evidence="6" id="KW-1185">Reference proteome</keyword>
<evidence type="ECO:0000256" key="3">
    <source>
        <dbReference type="ARBA" id="ARBA00023002"/>
    </source>
</evidence>
<dbReference type="PRINTS" id="PR00420">
    <property type="entry name" value="RNGMNOXGNASE"/>
</dbReference>
<sequence>MTSSKDLRIAIVGGGIVGVACAVRLQRAGLKVDLFESASKFGEVGAGVGFGPNAIRALKGLGVYDAMMARTGEELNMEPFQYISEQEGHELVYDQPIGSGDVDVGMTIHRAVFLDAVVGLLDAERTHFSKRLDRITQSEELGHTVSTLHFQDGTTFEADVVIGADGIRSATRVAVAEHSTRATWSNTVAYRGLIPSEHIREVNLKTDLFRGKPTNILGDNRHLIIFPVSNNEIVNVVIFCTDRSKPAGSVDVPVQDWTIPVEKQEIFDAFKGCGSDVHKIISLLKDPRRWAIHLLDPTLSSFVRDNIALVGDAAHGMCPHLGSGAGQGFEDALVICELLLDPRTNVSNVQDVFKAYDEIRRPRANKVLKASTAAGDLYETWRDVPIDELKTRLHDMWGWIWYHDLQGDILSTERSLEERGVWRASESV</sequence>
<keyword evidence="1" id="KW-0285">Flavoprotein</keyword>
<keyword evidence="3" id="KW-0560">Oxidoreductase</keyword>
<dbReference type="GO" id="GO:0071949">
    <property type="term" value="F:FAD binding"/>
    <property type="evidence" value="ECO:0007669"/>
    <property type="project" value="InterPro"/>
</dbReference>
<dbReference type="KEGG" id="cput:CONPUDRAFT_119489"/>
<dbReference type="GeneID" id="19199472"/>
<evidence type="ECO:0000256" key="2">
    <source>
        <dbReference type="ARBA" id="ARBA00022827"/>
    </source>
</evidence>
<organism evidence="5 6">
    <name type="scientific">Coniophora puteana (strain RWD-64-598)</name>
    <name type="common">Brown rot fungus</name>
    <dbReference type="NCBI Taxonomy" id="741705"/>
    <lineage>
        <taxon>Eukaryota</taxon>
        <taxon>Fungi</taxon>
        <taxon>Dikarya</taxon>
        <taxon>Basidiomycota</taxon>
        <taxon>Agaricomycotina</taxon>
        <taxon>Agaricomycetes</taxon>
        <taxon>Agaricomycetidae</taxon>
        <taxon>Boletales</taxon>
        <taxon>Coniophorineae</taxon>
        <taxon>Coniophoraceae</taxon>
        <taxon>Coniophora</taxon>
    </lineage>
</organism>
<feature type="domain" description="FAD-binding" evidence="4">
    <location>
        <begin position="8"/>
        <end position="370"/>
    </location>
</feature>
<dbReference type="SUPFAM" id="SSF51905">
    <property type="entry name" value="FAD/NAD(P)-binding domain"/>
    <property type="match status" value="1"/>
</dbReference>
<comment type="caution">
    <text evidence="5">The sequence shown here is derived from an EMBL/GenBank/DDBJ whole genome shotgun (WGS) entry which is preliminary data.</text>
</comment>